<dbReference type="FunFam" id="3.30.70.1400:FF:000001">
    <property type="entry name" value="Aminomethyltransferase"/>
    <property type="match status" value="1"/>
</dbReference>
<dbReference type="InterPro" id="IPR006223">
    <property type="entry name" value="GcvT"/>
</dbReference>
<dbReference type="EMBL" id="JAOVZO020000001">
    <property type="protein sequence ID" value="MDC8011249.1"/>
    <property type="molecule type" value="Genomic_DNA"/>
</dbReference>
<dbReference type="InterPro" id="IPR006222">
    <property type="entry name" value="GCVT_N"/>
</dbReference>
<dbReference type="SUPFAM" id="SSF101790">
    <property type="entry name" value="Aminomethyltransferase beta-barrel domain"/>
    <property type="match status" value="1"/>
</dbReference>
<dbReference type="Pfam" id="PF08669">
    <property type="entry name" value="GCV_T_C"/>
    <property type="match status" value="1"/>
</dbReference>
<evidence type="ECO:0000256" key="5">
    <source>
        <dbReference type="ARBA" id="ARBA00031395"/>
    </source>
</evidence>
<dbReference type="PANTHER" id="PTHR43757:SF2">
    <property type="entry name" value="AMINOMETHYLTRANSFERASE, MITOCHONDRIAL"/>
    <property type="match status" value="1"/>
</dbReference>
<organism evidence="11 12">
    <name type="scientific">Tahibacter soli</name>
    <dbReference type="NCBI Taxonomy" id="2983605"/>
    <lineage>
        <taxon>Bacteria</taxon>
        <taxon>Pseudomonadati</taxon>
        <taxon>Pseudomonadota</taxon>
        <taxon>Gammaproteobacteria</taxon>
        <taxon>Lysobacterales</taxon>
        <taxon>Rhodanobacteraceae</taxon>
        <taxon>Tahibacter</taxon>
    </lineage>
</organism>
<evidence type="ECO:0000256" key="7">
    <source>
        <dbReference type="HAMAP-Rule" id="MF_00259"/>
    </source>
</evidence>
<keyword evidence="3 7" id="KW-0032">Aminotransferase</keyword>
<feature type="binding site" evidence="8">
    <location>
        <position position="196"/>
    </location>
    <ligand>
        <name>substrate</name>
    </ligand>
</feature>
<dbReference type="FunFam" id="4.10.1250.10:FF:000001">
    <property type="entry name" value="Aminomethyltransferase"/>
    <property type="match status" value="1"/>
</dbReference>
<protein>
    <recommendedName>
        <fullName evidence="2 7">Aminomethyltransferase</fullName>
        <ecNumber evidence="2 7">2.1.2.10</ecNumber>
    </recommendedName>
    <alternativeName>
        <fullName evidence="5 7">Glycine cleavage system T protein</fullName>
    </alternativeName>
</protein>
<dbReference type="Proteomes" id="UP001139971">
    <property type="component" value="Unassembled WGS sequence"/>
</dbReference>
<dbReference type="InterPro" id="IPR022903">
    <property type="entry name" value="GcvT_bac"/>
</dbReference>
<dbReference type="InterPro" id="IPR013977">
    <property type="entry name" value="GcvT_C"/>
</dbReference>
<dbReference type="AlphaFoldDB" id="A0A9X4BIL7"/>
<evidence type="ECO:0000259" key="9">
    <source>
        <dbReference type="Pfam" id="PF01571"/>
    </source>
</evidence>
<dbReference type="EC" id="2.1.2.10" evidence="2 7"/>
<dbReference type="Gene3D" id="3.30.1360.120">
    <property type="entry name" value="Probable tRNA modification gtpase trme, domain 1"/>
    <property type="match status" value="1"/>
</dbReference>
<dbReference type="NCBIfam" id="TIGR00528">
    <property type="entry name" value="gcvT"/>
    <property type="match status" value="1"/>
</dbReference>
<dbReference type="NCBIfam" id="NF001567">
    <property type="entry name" value="PRK00389.1"/>
    <property type="match status" value="1"/>
</dbReference>
<dbReference type="RefSeq" id="WP_263543730.1">
    <property type="nucleotide sequence ID" value="NZ_JAOVZO020000001.1"/>
</dbReference>
<evidence type="ECO:0000313" key="11">
    <source>
        <dbReference type="EMBL" id="MDC8011249.1"/>
    </source>
</evidence>
<accession>A0A9X4BIL7</accession>
<comment type="function">
    <text evidence="7">The glycine cleavage system catalyzes the degradation of glycine.</text>
</comment>
<feature type="domain" description="GCVT N-terminal" evidence="9">
    <location>
        <begin position="8"/>
        <end position="258"/>
    </location>
</feature>
<dbReference type="InterPro" id="IPR028896">
    <property type="entry name" value="GcvT/YgfZ/DmdA"/>
</dbReference>
<evidence type="ECO:0000256" key="1">
    <source>
        <dbReference type="ARBA" id="ARBA00008609"/>
    </source>
</evidence>
<gene>
    <name evidence="7 11" type="primary">gcvT</name>
    <name evidence="11" type="ORF">OD750_001670</name>
</gene>
<dbReference type="GO" id="GO:0005960">
    <property type="term" value="C:glycine cleavage complex"/>
    <property type="evidence" value="ECO:0007669"/>
    <property type="project" value="InterPro"/>
</dbReference>
<name>A0A9X4BIL7_9GAMM</name>
<dbReference type="PIRSF" id="PIRSF006487">
    <property type="entry name" value="GcvT"/>
    <property type="match status" value="1"/>
</dbReference>
<dbReference type="Gene3D" id="2.40.30.110">
    <property type="entry name" value="Aminomethyltransferase beta-barrel domains"/>
    <property type="match status" value="1"/>
</dbReference>
<dbReference type="SUPFAM" id="SSF103025">
    <property type="entry name" value="Folate-binding domain"/>
    <property type="match status" value="1"/>
</dbReference>
<dbReference type="GO" id="GO:0019464">
    <property type="term" value="P:glycine decarboxylation via glycine cleavage system"/>
    <property type="evidence" value="ECO:0007669"/>
    <property type="project" value="UniProtKB-UniRule"/>
</dbReference>
<sequence>MTQKTVLNETHRALGAKMVDFGGWDMPINYGSQIEEHHAVRRDAGMFDVSHMTVVDLRGARVREFLRQLVANSVDKLKVSGKALYTCMLNADGGVIDDLIVYYLSEEFFRLVVNAATRDKDLAWITAQAQPFGVTVTERPELAMIAVQGPNARAKALGLFSPDTRAKAEKIGKFAACEGDGLFIARTGYTGEDGFEIVVPQEQAIDLWNKLQAAGVAPAGLGARDTLRLEAGMNLYGQDMDDTVSPYEAGLAWTVALDAGRAFTGRAVLEAQKANGAPRQMIGIVMDDKGVLRHGQRVVTANGDGEILSGTFSPTLGKAIAFARVPAGDPGALSVDIRGKLVPVRAVKYPFVRDGKPQEGV</sequence>
<comment type="catalytic activity">
    <reaction evidence="6 7">
        <text>N(6)-[(R)-S(8)-aminomethyldihydrolipoyl]-L-lysyl-[protein] + (6S)-5,6,7,8-tetrahydrofolate = N(6)-[(R)-dihydrolipoyl]-L-lysyl-[protein] + (6R)-5,10-methylene-5,6,7,8-tetrahydrofolate + NH4(+)</text>
        <dbReference type="Rhea" id="RHEA:16945"/>
        <dbReference type="Rhea" id="RHEA-COMP:10475"/>
        <dbReference type="Rhea" id="RHEA-COMP:10492"/>
        <dbReference type="ChEBI" id="CHEBI:15636"/>
        <dbReference type="ChEBI" id="CHEBI:28938"/>
        <dbReference type="ChEBI" id="CHEBI:57453"/>
        <dbReference type="ChEBI" id="CHEBI:83100"/>
        <dbReference type="ChEBI" id="CHEBI:83143"/>
        <dbReference type="EC" id="2.1.2.10"/>
    </reaction>
</comment>
<dbReference type="PANTHER" id="PTHR43757">
    <property type="entry name" value="AMINOMETHYLTRANSFERASE"/>
    <property type="match status" value="1"/>
</dbReference>
<dbReference type="HAMAP" id="MF_00259">
    <property type="entry name" value="GcvT"/>
    <property type="match status" value="1"/>
</dbReference>
<comment type="similarity">
    <text evidence="1 7">Belongs to the GcvT family.</text>
</comment>
<evidence type="ECO:0000256" key="2">
    <source>
        <dbReference type="ARBA" id="ARBA00012616"/>
    </source>
</evidence>
<proteinExistence type="inferred from homology"/>
<evidence type="ECO:0000256" key="8">
    <source>
        <dbReference type="PIRSR" id="PIRSR006487-1"/>
    </source>
</evidence>
<evidence type="ECO:0000256" key="6">
    <source>
        <dbReference type="ARBA" id="ARBA00047665"/>
    </source>
</evidence>
<reference evidence="11" key="1">
    <citation type="submission" date="2023-02" db="EMBL/GenBank/DDBJ databases">
        <title>Tahibacter soli sp. nov. isolated from soil.</title>
        <authorList>
            <person name="Baek J.H."/>
            <person name="Lee J.K."/>
            <person name="Choi D.G."/>
            <person name="Jeon C.O."/>
        </authorList>
    </citation>
    <scope>NUCLEOTIDE SEQUENCE</scope>
    <source>
        <strain evidence="11">BL</strain>
    </source>
</reference>
<evidence type="ECO:0000256" key="4">
    <source>
        <dbReference type="ARBA" id="ARBA00022679"/>
    </source>
</evidence>
<dbReference type="Gene3D" id="4.10.1250.10">
    <property type="entry name" value="Aminomethyltransferase fragment"/>
    <property type="match status" value="1"/>
</dbReference>
<evidence type="ECO:0000313" key="12">
    <source>
        <dbReference type="Proteomes" id="UP001139971"/>
    </source>
</evidence>
<dbReference type="GO" id="GO:0008483">
    <property type="term" value="F:transaminase activity"/>
    <property type="evidence" value="ECO:0007669"/>
    <property type="project" value="UniProtKB-KW"/>
</dbReference>
<dbReference type="GO" id="GO:0004047">
    <property type="term" value="F:aminomethyltransferase activity"/>
    <property type="evidence" value="ECO:0007669"/>
    <property type="project" value="UniProtKB-UniRule"/>
</dbReference>
<dbReference type="GO" id="GO:0005829">
    <property type="term" value="C:cytosol"/>
    <property type="evidence" value="ECO:0007669"/>
    <property type="project" value="TreeGrafter"/>
</dbReference>
<evidence type="ECO:0000256" key="3">
    <source>
        <dbReference type="ARBA" id="ARBA00022576"/>
    </source>
</evidence>
<keyword evidence="4 7" id="KW-0808">Transferase</keyword>
<comment type="subunit">
    <text evidence="7">The glycine cleavage system is composed of four proteins: P, T, L and H.</text>
</comment>
<keyword evidence="12" id="KW-1185">Reference proteome</keyword>
<comment type="caution">
    <text evidence="11">The sequence shown here is derived from an EMBL/GenBank/DDBJ whole genome shotgun (WGS) entry which is preliminary data.</text>
</comment>
<dbReference type="InterPro" id="IPR029043">
    <property type="entry name" value="GcvT/YgfZ_C"/>
</dbReference>
<evidence type="ECO:0000259" key="10">
    <source>
        <dbReference type="Pfam" id="PF08669"/>
    </source>
</evidence>
<feature type="domain" description="Aminomethyltransferase C-terminal" evidence="10">
    <location>
        <begin position="279"/>
        <end position="352"/>
    </location>
</feature>
<dbReference type="Pfam" id="PF01571">
    <property type="entry name" value="GCV_T"/>
    <property type="match status" value="1"/>
</dbReference>
<dbReference type="InterPro" id="IPR027266">
    <property type="entry name" value="TrmE/GcvT-like"/>
</dbReference>
<dbReference type="Gene3D" id="3.30.70.1400">
    <property type="entry name" value="Aminomethyltransferase beta-barrel domains"/>
    <property type="match status" value="1"/>
</dbReference>